<evidence type="ECO:0000256" key="4">
    <source>
        <dbReference type="ARBA" id="ARBA00013208"/>
    </source>
</evidence>
<dbReference type="InterPro" id="IPR019757">
    <property type="entry name" value="Pept_S26A_signal_pept_1_Lys-AS"/>
</dbReference>
<dbReference type="EC" id="3.4.21.89" evidence="4 7"/>
<dbReference type="InterPro" id="IPR036286">
    <property type="entry name" value="LexA/Signal_pep-like_sf"/>
</dbReference>
<evidence type="ECO:0000259" key="8">
    <source>
        <dbReference type="Pfam" id="PF10502"/>
    </source>
</evidence>
<evidence type="ECO:0000256" key="7">
    <source>
        <dbReference type="RuleBase" id="RU362042"/>
    </source>
</evidence>
<organism evidence="9 10">
    <name type="scientific">Anaerocolumna chitinilytica</name>
    <dbReference type="NCBI Taxonomy" id="1727145"/>
    <lineage>
        <taxon>Bacteria</taxon>
        <taxon>Bacillati</taxon>
        <taxon>Bacillota</taxon>
        <taxon>Clostridia</taxon>
        <taxon>Lachnospirales</taxon>
        <taxon>Lachnospiraceae</taxon>
        <taxon>Anaerocolumna</taxon>
    </lineage>
</organism>
<feature type="domain" description="Peptidase S26" evidence="8">
    <location>
        <begin position="23"/>
        <end position="177"/>
    </location>
</feature>
<dbReference type="PANTHER" id="PTHR43390">
    <property type="entry name" value="SIGNAL PEPTIDASE I"/>
    <property type="match status" value="1"/>
</dbReference>
<dbReference type="PANTHER" id="PTHR43390:SF1">
    <property type="entry name" value="CHLOROPLAST PROCESSING PEPTIDASE"/>
    <property type="match status" value="1"/>
</dbReference>
<dbReference type="PRINTS" id="PR00727">
    <property type="entry name" value="LEADERPTASE"/>
</dbReference>
<proteinExistence type="inferred from homology"/>
<dbReference type="Gene3D" id="2.10.109.10">
    <property type="entry name" value="Umud Fragment, subunit A"/>
    <property type="match status" value="1"/>
</dbReference>
<dbReference type="RefSeq" id="WP_185255521.1">
    <property type="nucleotide sequence ID" value="NZ_AP023368.1"/>
</dbReference>
<feature type="active site" evidence="6">
    <location>
        <position position="96"/>
    </location>
</feature>
<dbReference type="Proteomes" id="UP000515703">
    <property type="component" value="Chromosome"/>
</dbReference>
<dbReference type="KEGG" id="acht:bsdcttw_28300"/>
<dbReference type="PROSITE" id="PS00760">
    <property type="entry name" value="SPASE_I_2"/>
    <property type="match status" value="1"/>
</dbReference>
<comment type="catalytic activity">
    <reaction evidence="1 7">
        <text>Cleavage of hydrophobic, N-terminal signal or leader sequences from secreted and periplasmic proteins.</text>
        <dbReference type="EC" id="3.4.21.89"/>
    </reaction>
</comment>
<keyword evidence="10" id="KW-1185">Reference proteome</keyword>
<keyword evidence="7" id="KW-0645">Protease</keyword>
<dbReference type="GO" id="GO:0006465">
    <property type="term" value="P:signal peptide processing"/>
    <property type="evidence" value="ECO:0007669"/>
    <property type="project" value="InterPro"/>
</dbReference>
<dbReference type="Pfam" id="PF10502">
    <property type="entry name" value="Peptidase_S26"/>
    <property type="match status" value="1"/>
</dbReference>
<dbReference type="InterPro" id="IPR000223">
    <property type="entry name" value="Pept_S26A_signal_pept_1"/>
</dbReference>
<dbReference type="EMBL" id="AP023368">
    <property type="protein sequence ID" value="BCJ99789.1"/>
    <property type="molecule type" value="Genomic_DNA"/>
</dbReference>
<evidence type="ECO:0000313" key="9">
    <source>
        <dbReference type="EMBL" id="BCJ99789.1"/>
    </source>
</evidence>
<keyword evidence="7" id="KW-1133">Transmembrane helix</keyword>
<protein>
    <recommendedName>
        <fullName evidence="4 7">Signal peptidase I</fullName>
        <ecNumber evidence="4 7">3.4.21.89</ecNumber>
    </recommendedName>
</protein>
<dbReference type="PROSITE" id="PS00761">
    <property type="entry name" value="SPASE_I_3"/>
    <property type="match status" value="1"/>
</dbReference>
<sequence length="195" mass="22404">MRYDFEKEDKGPVIKKVVISLIIWFIEIAVVVGLAYFVANYALEKTVATGQSMENTLMDHDKILINKFAYVFHKPKRFDVIVFKQSDKEHSYLNIKRVIGLPGETVQIKNGKIYINNELLKEQIAIDDIENAGLAEDEIKLDENEYFVLGDNRNNSEDSRFANIGNIVSGDIIGKAWIRENGFSFINKLNIRKEE</sequence>
<dbReference type="CDD" id="cd06530">
    <property type="entry name" value="S26_SPase_I"/>
    <property type="match status" value="1"/>
</dbReference>
<keyword evidence="7" id="KW-0472">Membrane</keyword>
<dbReference type="SUPFAM" id="SSF51306">
    <property type="entry name" value="LexA/Signal peptidase"/>
    <property type="match status" value="1"/>
</dbReference>
<accession>A0A7I8DN32</accession>
<evidence type="ECO:0000256" key="3">
    <source>
        <dbReference type="ARBA" id="ARBA00009370"/>
    </source>
</evidence>
<dbReference type="GO" id="GO:0009003">
    <property type="term" value="F:signal peptidase activity"/>
    <property type="evidence" value="ECO:0007669"/>
    <property type="project" value="UniProtKB-EC"/>
</dbReference>
<reference evidence="9 10" key="1">
    <citation type="submission" date="2020-08" db="EMBL/GenBank/DDBJ databases">
        <title>Draft genome sequencing of an Anaerocolumna strain isolated from anoxic soil subjected to BSD treatment.</title>
        <authorList>
            <person name="Uek A."/>
            <person name="Tonouchi A."/>
        </authorList>
    </citation>
    <scope>NUCLEOTIDE SEQUENCE [LARGE SCALE GENOMIC DNA]</scope>
    <source>
        <strain evidence="9 10">CTTW</strain>
    </source>
</reference>
<keyword evidence="5 7" id="KW-0378">Hydrolase</keyword>
<evidence type="ECO:0000313" key="10">
    <source>
        <dbReference type="Proteomes" id="UP000515703"/>
    </source>
</evidence>
<dbReference type="InterPro" id="IPR019758">
    <property type="entry name" value="Pept_S26A_signal_pept_1_CS"/>
</dbReference>
<dbReference type="InterPro" id="IPR019533">
    <property type="entry name" value="Peptidase_S26"/>
</dbReference>
<comment type="similarity">
    <text evidence="3 7">Belongs to the peptidase S26 family.</text>
</comment>
<evidence type="ECO:0000256" key="5">
    <source>
        <dbReference type="ARBA" id="ARBA00022801"/>
    </source>
</evidence>
<feature type="active site" evidence="6">
    <location>
        <position position="52"/>
    </location>
</feature>
<comment type="subcellular location">
    <subcellularLocation>
        <location evidence="2">Cell membrane</location>
        <topology evidence="2">Single-pass type II membrane protein</topology>
    </subcellularLocation>
    <subcellularLocation>
        <location evidence="7">Membrane</location>
        <topology evidence="7">Single-pass type II membrane protein</topology>
    </subcellularLocation>
</comment>
<feature type="transmembrane region" description="Helical" evidence="7">
    <location>
        <begin position="21"/>
        <end position="43"/>
    </location>
</feature>
<dbReference type="NCBIfam" id="TIGR02227">
    <property type="entry name" value="sigpep_I_bact"/>
    <property type="match status" value="1"/>
</dbReference>
<evidence type="ECO:0000256" key="6">
    <source>
        <dbReference type="PIRSR" id="PIRSR600223-1"/>
    </source>
</evidence>
<dbReference type="GO" id="GO:0005886">
    <property type="term" value="C:plasma membrane"/>
    <property type="evidence" value="ECO:0007669"/>
    <property type="project" value="UniProtKB-SubCell"/>
</dbReference>
<dbReference type="AlphaFoldDB" id="A0A7I8DN32"/>
<evidence type="ECO:0000256" key="2">
    <source>
        <dbReference type="ARBA" id="ARBA00004401"/>
    </source>
</evidence>
<name>A0A7I8DN32_9FIRM</name>
<gene>
    <name evidence="9" type="ORF">bsdcttw_28300</name>
</gene>
<evidence type="ECO:0000256" key="1">
    <source>
        <dbReference type="ARBA" id="ARBA00000677"/>
    </source>
</evidence>
<reference evidence="9 10" key="2">
    <citation type="submission" date="2020-08" db="EMBL/GenBank/DDBJ databases">
        <authorList>
            <person name="Ueki A."/>
            <person name="Tonouchi A."/>
        </authorList>
    </citation>
    <scope>NUCLEOTIDE SEQUENCE [LARGE SCALE GENOMIC DNA]</scope>
    <source>
        <strain evidence="9 10">CTTW</strain>
    </source>
</reference>
<dbReference type="GO" id="GO:0004252">
    <property type="term" value="F:serine-type endopeptidase activity"/>
    <property type="evidence" value="ECO:0007669"/>
    <property type="project" value="InterPro"/>
</dbReference>
<keyword evidence="7" id="KW-0812">Transmembrane</keyword>